<dbReference type="EMBL" id="JANPWB010000012">
    <property type="protein sequence ID" value="KAJ1115302.1"/>
    <property type="molecule type" value="Genomic_DNA"/>
</dbReference>
<evidence type="ECO:0000313" key="1">
    <source>
        <dbReference type="EMBL" id="KAJ1115302.1"/>
    </source>
</evidence>
<name>A0AAV7NGY3_PLEWA</name>
<gene>
    <name evidence="1" type="ORF">NDU88_003528</name>
</gene>
<evidence type="ECO:0000313" key="2">
    <source>
        <dbReference type="Proteomes" id="UP001066276"/>
    </source>
</evidence>
<reference evidence="1" key="1">
    <citation type="journal article" date="2022" name="bioRxiv">
        <title>Sequencing and chromosome-scale assembly of the giantPleurodeles waltlgenome.</title>
        <authorList>
            <person name="Brown T."/>
            <person name="Elewa A."/>
            <person name="Iarovenko S."/>
            <person name="Subramanian E."/>
            <person name="Araus A.J."/>
            <person name="Petzold A."/>
            <person name="Susuki M."/>
            <person name="Suzuki K.-i.T."/>
            <person name="Hayashi T."/>
            <person name="Toyoda A."/>
            <person name="Oliveira C."/>
            <person name="Osipova E."/>
            <person name="Leigh N.D."/>
            <person name="Simon A."/>
            <person name="Yun M.H."/>
        </authorList>
    </citation>
    <scope>NUCLEOTIDE SEQUENCE</scope>
    <source>
        <strain evidence="1">20211129_DDA</strain>
        <tissue evidence="1">Liver</tissue>
    </source>
</reference>
<sequence length="85" mass="9378">MDAQAWRFEWGPAHFDSIALHADDILFFHTKPETMGPLLMQIMSVLGETSGLYMNAAKSKVFPVNGYGGPTEWELGLTIATSGFK</sequence>
<dbReference type="Proteomes" id="UP001066276">
    <property type="component" value="Chromosome 8"/>
</dbReference>
<dbReference type="AlphaFoldDB" id="A0AAV7NGY3"/>
<accession>A0AAV7NGY3</accession>
<protein>
    <recommendedName>
        <fullName evidence="3">Reverse transcriptase domain-containing protein</fullName>
    </recommendedName>
</protein>
<keyword evidence="2" id="KW-1185">Reference proteome</keyword>
<proteinExistence type="predicted"/>
<organism evidence="1 2">
    <name type="scientific">Pleurodeles waltl</name>
    <name type="common">Iberian ribbed newt</name>
    <dbReference type="NCBI Taxonomy" id="8319"/>
    <lineage>
        <taxon>Eukaryota</taxon>
        <taxon>Metazoa</taxon>
        <taxon>Chordata</taxon>
        <taxon>Craniata</taxon>
        <taxon>Vertebrata</taxon>
        <taxon>Euteleostomi</taxon>
        <taxon>Amphibia</taxon>
        <taxon>Batrachia</taxon>
        <taxon>Caudata</taxon>
        <taxon>Salamandroidea</taxon>
        <taxon>Salamandridae</taxon>
        <taxon>Pleurodelinae</taxon>
        <taxon>Pleurodeles</taxon>
    </lineage>
</organism>
<comment type="caution">
    <text evidence="1">The sequence shown here is derived from an EMBL/GenBank/DDBJ whole genome shotgun (WGS) entry which is preliminary data.</text>
</comment>
<evidence type="ECO:0008006" key="3">
    <source>
        <dbReference type="Google" id="ProtNLM"/>
    </source>
</evidence>